<comment type="similarity">
    <text evidence="1">Belongs to the Golgi pH regulator (TC 1.A.38) family.</text>
</comment>
<sequence length="93" mass="10495">MASVSHAIFTIEHIEQGVSRIRVIGVTAMAILSGFGAVNCPYQSMFEEIHRPVSQIDIINLERRLCLDVELLLKSPQFKHRHSISAFSQQFSI</sequence>
<evidence type="ECO:0000256" key="4">
    <source>
        <dbReference type="ARBA" id="ARBA00044702"/>
    </source>
</evidence>
<name>A0A1B0FKY8_GLOMM</name>
<evidence type="ECO:0000259" key="5">
    <source>
        <dbReference type="Pfam" id="PF12537"/>
    </source>
</evidence>
<evidence type="ECO:0000313" key="6">
    <source>
        <dbReference type="EnsemblMetazoa" id="GMOY004535-PA"/>
    </source>
</evidence>
<comment type="catalytic activity">
    <reaction evidence="4">
        <text>fluoride(in) = fluoride(out)</text>
        <dbReference type="Rhea" id="RHEA:76159"/>
        <dbReference type="ChEBI" id="CHEBI:17051"/>
    </reaction>
</comment>
<dbReference type="PANTHER" id="PTHR15948:SF0">
    <property type="entry name" value="GOLGI PH REGULATOR A-RELATED"/>
    <property type="match status" value="1"/>
</dbReference>
<proteinExistence type="inferred from homology"/>
<evidence type="ECO:0000256" key="3">
    <source>
        <dbReference type="ARBA" id="ARBA00035085"/>
    </source>
</evidence>
<organism evidence="6 7">
    <name type="scientific">Glossina morsitans morsitans</name>
    <name type="common">Savannah tsetse fly</name>
    <dbReference type="NCBI Taxonomy" id="37546"/>
    <lineage>
        <taxon>Eukaryota</taxon>
        <taxon>Metazoa</taxon>
        <taxon>Ecdysozoa</taxon>
        <taxon>Arthropoda</taxon>
        <taxon>Hexapoda</taxon>
        <taxon>Insecta</taxon>
        <taxon>Pterygota</taxon>
        <taxon>Neoptera</taxon>
        <taxon>Endopterygota</taxon>
        <taxon>Diptera</taxon>
        <taxon>Brachycera</taxon>
        <taxon>Muscomorpha</taxon>
        <taxon>Hippoboscoidea</taxon>
        <taxon>Glossinidae</taxon>
        <taxon>Glossina</taxon>
    </lineage>
</organism>
<dbReference type="InterPro" id="IPR022535">
    <property type="entry name" value="Golgi_pH-regulator_cons_dom"/>
</dbReference>
<evidence type="ECO:0000256" key="1">
    <source>
        <dbReference type="ARBA" id="ARBA00009478"/>
    </source>
</evidence>
<dbReference type="EMBL" id="CCAG010020342">
    <property type="status" value="NOT_ANNOTATED_CDS"/>
    <property type="molecule type" value="Genomic_DNA"/>
</dbReference>
<dbReference type="VEuPathDB" id="VectorBase:GMOY004535"/>
<dbReference type="GO" id="GO:0008308">
    <property type="term" value="F:voltage-gated monoatomic anion channel activity"/>
    <property type="evidence" value="ECO:0007669"/>
    <property type="project" value="TreeGrafter"/>
</dbReference>
<comment type="catalytic activity">
    <reaction evidence="3">
        <text>bromide(in) = bromide(out)</text>
        <dbReference type="Rhea" id="RHEA:75383"/>
        <dbReference type="ChEBI" id="CHEBI:15858"/>
    </reaction>
</comment>
<reference evidence="6" key="1">
    <citation type="submission" date="2020-05" db="UniProtKB">
        <authorList>
            <consortium name="EnsemblMetazoa"/>
        </authorList>
    </citation>
    <scope>IDENTIFICATION</scope>
    <source>
        <strain evidence="6">Yale</strain>
    </source>
</reference>
<dbReference type="GO" id="GO:0051452">
    <property type="term" value="P:intracellular pH reduction"/>
    <property type="evidence" value="ECO:0007669"/>
    <property type="project" value="TreeGrafter"/>
</dbReference>
<dbReference type="InterPro" id="IPR015672">
    <property type="entry name" value="GPHR/GTG"/>
</dbReference>
<keyword evidence="7" id="KW-1185">Reference proteome</keyword>
<dbReference type="PANTHER" id="PTHR15948">
    <property type="entry name" value="G-PROTEIN COUPLED RECEPTOR 89-RELATED"/>
    <property type="match status" value="1"/>
</dbReference>
<dbReference type="Pfam" id="PF12537">
    <property type="entry name" value="GPHR_N"/>
    <property type="match status" value="1"/>
</dbReference>
<dbReference type="EnsemblMetazoa" id="GMOY004535-RA">
    <property type="protein sequence ID" value="GMOY004535-PA"/>
    <property type="gene ID" value="GMOY004535"/>
</dbReference>
<comment type="catalytic activity">
    <reaction evidence="2">
        <text>iodide(out) = iodide(in)</text>
        <dbReference type="Rhea" id="RHEA:66324"/>
        <dbReference type="ChEBI" id="CHEBI:16382"/>
    </reaction>
</comment>
<evidence type="ECO:0000313" key="7">
    <source>
        <dbReference type="Proteomes" id="UP000092444"/>
    </source>
</evidence>
<accession>A0A1B0FKY8</accession>
<protein>
    <recommendedName>
        <fullName evidence="5">Golgi pH regulator conserved domain-containing protein</fullName>
    </recommendedName>
</protein>
<feature type="domain" description="Golgi pH regulator conserved" evidence="5">
    <location>
        <begin position="13"/>
        <end position="71"/>
    </location>
</feature>
<dbReference type="AlphaFoldDB" id="A0A1B0FKY8"/>
<dbReference type="GO" id="GO:0032580">
    <property type="term" value="C:Golgi cisterna membrane"/>
    <property type="evidence" value="ECO:0007669"/>
    <property type="project" value="TreeGrafter"/>
</dbReference>
<dbReference type="Proteomes" id="UP000092444">
    <property type="component" value="Unassembled WGS sequence"/>
</dbReference>
<evidence type="ECO:0000256" key="2">
    <source>
        <dbReference type="ARBA" id="ARBA00024145"/>
    </source>
</evidence>